<dbReference type="AlphaFoldDB" id="A0A3B0TS55"/>
<accession>A0A3B0TS55</accession>
<protein>
    <submittedName>
        <fullName evidence="1">Uncharacterized protein</fullName>
    </submittedName>
</protein>
<reference evidence="1" key="1">
    <citation type="submission" date="2018-06" db="EMBL/GenBank/DDBJ databases">
        <authorList>
            <person name="Zhirakovskaya E."/>
        </authorList>
    </citation>
    <scope>NUCLEOTIDE SEQUENCE</scope>
</reference>
<dbReference type="EMBL" id="UOEP01000128">
    <property type="protein sequence ID" value="VAW20778.1"/>
    <property type="molecule type" value="Genomic_DNA"/>
</dbReference>
<evidence type="ECO:0000313" key="1">
    <source>
        <dbReference type="EMBL" id="VAW20778.1"/>
    </source>
</evidence>
<proteinExistence type="predicted"/>
<gene>
    <name evidence="1" type="ORF">MNBD_BACTEROID01-1131</name>
</gene>
<name>A0A3B0TS55_9ZZZZ</name>
<sequence length="128" mass="14457">MQKGIKNTSTFFLWLAGLIIFSHAITPHHHHFSPIVNYSHQVNHKDNPPEDNPFHCHSFNNLAIDKVEVISNKSSSIKIISDIAIINSTCFQYSKNPRKRICFSTNNDCLLNIVFLKNSPTRGSPAIA</sequence>
<organism evidence="1">
    <name type="scientific">hydrothermal vent metagenome</name>
    <dbReference type="NCBI Taxonomy" id="652676"/>
    <lineage>
        <taxon>unclassified sequences</taxon>
        <taxon>metagenomes</taxon>
        <taxon>ecological metagenomes</taxon>
    </lineage>
</organism>